<evidence type="ECO:0000256" key="3">
    <source>
        <dbReference type="ARBA" id="ARBA00022692"/>
    </source>
</evidence>
<dbReference type="Pfam" id="PF03739">
    <property type="entry name" value="LptF_LptG"/>
    <property type="match status" value="1"/>
</dbReference>
<dbReference type="GO" id="GO:0015920">
    <property type="term" value="P:lipopolysaccharide transport"/>
    <property type="evidence" value="ECO:0007669"/>
    <property type="project" value="TreeGrafter"/>
</dbReference>
<proteinExistence type="predicted"/>
<keyword evidence="4 6" id="KW-1133">Transmembrane helix</keyword>
<evidence type="ECO:0000313" key="8">
    <source>
        <dbReference type="Proteomes" id="UP000316609"/>
    </source>
</evidence>
<name>A0A538TY53_UNCEI</name>
<comment type="caution">
    <text evidence="7">The sequence shown here is derived from an EMBL/GenBank/DDBJ whole genome shotgun (WGS) entry which is preliminary data.</text>
</comment>
<sequence>MRLLRLYILRLHLVPFLLGFGVVTFILVMDMLFDYLDLIVNRGVAFGIVALLFALSLGYIVALAVPCAVLIAVLMTFGRLSQDNEITALRASGVHLGSVLAGPLAASLLVALGLTFFNNYVLPESNHSFANLLIDIHRMRPTVKLQEGVFVTELPGYNLLVQSVNGRTNEMRGITIYQLNAQGPATTIIAKRGFLTYTPDGRTAVLELKDGEIHEIPPDEGGARKYRRIVFKTHVINVPGAGALLERSARDARSDRELSARALLDRRDAIWLQYRRSLEARRERYRELKAPPAAMNLLAEHPSPWFVIAGWWSRLRGYGDPLAALDSISPALRIDTQMWRLERDSYRKQMARLSVEIHKKFSLPVACVVFVLIGAPIGMRVRRAGPAVAFLSIAFFLFYWLCLIGGEELANRLIIPAWLAMWLPNLVMGTLGLRWTLRACEVTWPGARPPGAAVRATGPRARAVA</sequence>
<evidence type="ECO:0000256" key="2">
    <source>
        <dbReference type="ARBA" id="ARBA00022475"/>
    </source>
</evidence>
<organism evidence="7 8">
    <name type="scientific">Eiseniibacteriota bacterium</name>
    <dbReference type="NCBI Taxonomy" id="2212470"/>
    <lineage>
        <taxon>Bacteria</taxon>
        <taxon>Candidatus Eiseniibacteriota</taxon>
    </lineage>
</organism>
<keyword evidence="3 6" id="KW-0812">Transmembrane</keyword>
<evidence type="ECO:0000256" key="4">
    <source>
        <dbReference type="ARBA" id="ARBA00022989"/>
    </source>
</evidence>
<dbReference type="EMBL" id="VBOY01000007">
    <property type="protein sequence ID" value="TMQ68538.1"/>
    <property type="molecule type" value="Genomic_DNA"/>
</dbReference>
<dbReference type="PANTHER" id="PTHR33529:SF6">
    <property type="entry name" value="YJGP_YJGQ FAMILY PERMEASE"/>
    <property type="match status" value="1"/>
</dbReference>
<feature type="transmembrane region" description="Helical" evidence="6">
    <location>
        <begin position="361"/>
        <end position="377"/>
    </location>
</feature>
<protein>
    <submittedName>
        <fullName evidence="7">YjgP/YjgQ family permease</fullName>
    </submittedName>
</protein>
<evidence type="ECO:0000256" key="5">
    <source>
        <dbReference type="ARBA" id="ARBA00023136"/>
    </source>
</evidence>
<dbReference type="AlphaFoldDB" id="A0A538TY53"/>
<feature type="transmembrane region" description="Helical" evidence="6">
    <location>
        <begin position="12"/>
        <end position="33"/>
    </location>
</feature>
<dbReference type="PANTHER" id="PTHR33529">
    <property type="entry name" value="SLR0882 PROTEIN-RELATED"/>
    <property type="match status" value="1"/>
</dbReference>
<comment type="subcellular location">
    <subcellularLocation>
        <location evidence="1">Cell membrane</location>
        <topology evidence="1">Multi-pass membrane protein</topology>
    </subcellularLocation>
</comment>
<keyword evidence="5 6" id="KW-0472">Membrane</keyword>
<accession>A0A538TY53</accession>
<evidence type="ECO:0000256" key="1">
    <source>
        <dbReference type="ARBA" id="ARBA00004651"/>
    </source>
</evidence>
<reference evidence="7 8" key="1">
    <citation type="journal article" date="2019" name="Nat. Microbiol.">
        <title>Mediterranean grassland soil C-N compound turnover is dependent on rainfall and depth, and is mediated by genomically divergent microorganisms.</title>
        <authorList>
            <person name="Diamond S."/>
            <person name="Andeer P.F."/>
            <person name="Li Z."/>
            <person name="Crits-Christoph A."/>
            <person name="Burstein D."/>
            <person name="Anantharaman K."/>
            <person name="Lane K.R."/>
            <person name="Thomas B.C."/>
            <person name="Pan C."/>
            <person name="Northen T.R."/>
            <person name="Banfield J.F."/>
        </authorList>
    </citation>
    <scope>NUCLEOTIDE SEQUENCE [LARGE SCALE GENOMIC DNA]</scope>
    <source>
        <strain evidence="7">WS_8</strain>
    </source>
</reference>
<feature type="transmembrane region" description="Helical" evidence="6">
    <location>
        <begin position="96"/>
        <end position="117"/>
    </location>
</feature>
<feature type="transmembrane region" description="Helical" evidence="6">
    <location>
        <begin position="413"/>
        <end position="433"/>
    </location>
</feature>
<dbReference type="Proteomes" id="UP000316609">
    <property type="component" value="Unassembled WGS sequence"/>
</dbReference>
<dbReference type="InterPro" id="IPR005495">
    <property type="entry name" value="LptG/LptF_permease"/>
</dbReference>
<evidence type="ECO:0000256" key="6">
    <source>
        <dbReference type="SAM" id="Phobius"/>
    </source>
</evidence>
<dbReference type="GO" id="GO:0043190">
    <property type="term" value="C:ATP-binding cassette (ABC) transporter complex"/>
    <property type="evidence" value="ECO:0007669"/>
    <property type="project" value="TreeGrafter"/>
</dbReference>
<feature type="transmembrane region" description="Helical" evidence="6">
    <location>
        <begin position="384"/>
        <end position="401"/>
    </location>
</feature>
<feature type="transmembrane region" description="Helical" evidence="6">
    <location>
        <begin position="45"/>
        <end position="75"/>
    </location>
</feature>
<gene>
    <name evidence="7" type="ORF">E6K78_00915</name>
</gene>
<evidence type="ECO:0000313" key="7">
    <source>
        <dbReference type="EMBL" id="TMQ68538.1"/>
    </source>
</evidence>
<keyword evidence="2" id="KW-1003">Cell membrane</keyword>